<organism evidence="9">
    <name type="scientific">viral metagenome</name>
    <dbReference type="NCBI Taxonomy" id="1070528"/>
    <lineage>
        <taxon>unclassified sequences</taxon>
        <taxon>metagenomes</taxon>
        <taxon>organismal metagenomes</taxon>
    </lineage>
</organism>
<evidence type="ECO:0000256" key="5">
    <source>
        <dbReference type="ARBA" id="ARBA00022786"/>
    </source>
</evidence>
<evidence type="ECO:0000256" key="3">
    <source>
        <dbReference type="ARBA" id="ARBA00022737"/>
    </source>
</evidence>
<feature type="domain" description="RING-type" evidence="8">
    <location>
        <begin position="1"/>
        <end position="259"/>
    </location>
</feature>
<dbReference type="InterPro" id="IPR001841">
    <property type="entry name" value="Znf_RING"/>
</dbReference>
<evidence type="ECO:0000259" key="7">
    <source>
        <dbReference type="PROSITE" id="PS50089"/>
    </source>
</evidence>
<accession>A0A6C0LL77</accession>
<keyword evidence="4" id="KW-0863">Zinc-finger</keyword>
<keyword evidence="6" id="KW-0862">Zinc</keyword>
<keyword evidence="3" id="KW-0677">Repeat</keyword>
<evidence type="ECO:0008006" key="10">
    <source>
        <dbReference type="Google" id="ProtNLM"/>
    </source>
</evidence>
<dbReference type="Gene3D" id="3.30.40.10">
    <property type="entry name" value="Zinc/RING finger domain, C3HC4 (zinc finger)"/>
    <property type="match status" value="1"/>
</dbReference>
<dbReference type="GO" id="GO:0008270">
    <property type="term" value="F:zinc ion binding"/>
    <property type="evidence" value="ECO:0007669"/>
    <property type="project" value="UniProtKB-KW"/>
</dbReference>
<dbReference type="InterPro" id="IPR013083">
    <property type="entry name" value="Znf_RING/FYVE/PHD"/>
</dbReference>
<dbReference type="GO" id="GO:0016567">
    <property type="term" value="P:protein ubiquitination"/>
    <property type="evidence" value="ECO:0007669"/>
    <property type="project" value="InterPro"/>
</dbReference>
<dbReference type="Gene3D" id="1.20.120.1750">
    <property type="match status" value="1"/>
</dbReference>
<evidence type="ECO:0000256" key="1">
    <source>
        <dbReference type="ARBA" id="ARBA00022679"/>
    </source>
</evidence>
<evidence type="ECO:0000256" key="2">
    <source>
        <dbReference type="ARBA" id="ARBA00022723"/>
    </source>
</evidence>
<evidence type="ECO:0000313" key="9">
    <source>
        <dbReference type="EMBL" id="QHU30304.1"/>
    </source>
</evidence>
<dbReference type="InterPro" id="IPR031127">
    <property type="entry name" value="E3_UB_ligase_RBR"/>
</dbReference>
<dbReference type="PROSITE" id="PS51873">
    <property type="entry name" value="TRIAD"/>
    <property type="match status" value="1"/>
</dbReference>
<keyword evidence="1" id="KW-0808">Transferase</keyword>
<protein>
    <recommendedName>
        <fullName evidence="10">RING-type domain-containing protein</fullName>
    </recommendedName>
</protein>
<dbReference type="EMBL" id="MN740505">
    <property type="protein sequence ID" value="QHU30304.1"/>
    <property type="molecule type" value="Genomic_DNA"/>
</dbReference>
<sequence length="479" mass="55218">MTECQICYEPFNKSTNAPVTCEYGDCGYVACKNCVRTYLTTTNADPCCMKCKKQFSTAFMYENLNRSFVMKQYRDHRSQLLLDRAISQLPDAMGEVEKRVKVEDKKAVICDLQDTLRKYQHMLRTEQSALWNIQNDKSKIVKRKFVMGCQREDCRGFLSSQYKCGLCNYHTCSQCLCVKGATADAEHTCDPNDVASAELIKAQTKSCPSCGERISKIEGCDQMWCTSCNTAFSWRTGTIDTGVVHNPHFFEFQRQNAGGAHANHGRGLGQCNANNMPGYYLMRRVEDQLKKNGSDRVLINIVVRIYRIIAHIRAHEVVHYRTRIETLSNTTEIRVDYLMKRITKKEMQRKLYTNDRSRRRDSLILNLFEVIGDVGMEWVWGLCNSNESDENFVNMIDSEVKKIIELFHYCNREWAKISYDHRICVPLIAGDIRGIDCTNKCNLYKLGKAAGISTYEDERFGEWCSSLLTPMEDEKIFEL</sequence>
<dbReference type="PROSITE" id="PS50089">
    <property type="entry name" value="ZF_RING_2"/>
    <property type="match status" value="1"/>
</dbReference>
<dbReference type="GO" id="GO:0004842">
    <property type="term" value="F:ubiquitin-protein transferase activity"/>
    <property type="evidence" value="ECO:0007669"/>
    <property type="project" value="InterPro"/>
</dbReference>
<keyword evidence="5" id="KW-0833">Ubl conjugation pathway</keyword>
<evidence type="ECO:0000259" key="8">
    <source>
        <dbReference type="PROSITE" id="PS51873"/>
    </source>
</evidence>
<dbReference type="SUPFAM" id="SSF57850">
    <property type="entry name" value="RING/U-box"/>
    <property type="match status" value="2"/>
</dbReference>
<proteinExistence type="predicted"/>
<dbReference type="PANTHER" id="PTHR11685">
    <property type="entry name" value="RBR FAMILY RING FINGER AND IBR DOMAIN-CONTAINING"/>
    <property type="match status" value="1"/>
</dbReference>
<dbReference type="InterPro" id="IPR044066">
    <property type="entry name" value="TRIAD_supradom"/>
</dbReference>
<name>A0A6C0LL77_9ZZZZ</name>
<evidence type="ECO:0000256" key="4">
    <source>
        <dbReference type="ARBA" id="ARBA00022771"/>
    </source>
</evidence>
<keyword evidence="2" id="KW-0479">Metal-binding</keyword>
<feature type="domain" description="RING-type" evidence="7">
    <location>
        <begin position="4"/>
        <end position="52"/>
    </location>
</feature>
<evidence type="ECO:0000256" key="6">
    <source>
        <dbReference type="ARBA" id="ARBA00022833"/>
    </source>
</evidence>
<dbReference type="AlphaFoldDB" id="A0A6C0LL77"/>
<reference evidence="9" key="1">
    <citation type="journal article" date="2020" name="Nature">
        <title>Giant virus diversity and host interactions through global metagenomics.</title>
        <authorList>
            <person name="Schulz F."/>
            <person name="Roux S."/>
            <person name="Paez-Espino D."/>
            <person name="Jungbluth S."/>
            <person name="Walsh D.A."/>
            <person name="Denef V.J."/>
            <person name="McMahon K.D."/>
            <person name="Konstantinidis K.T."/>
            <person name="Eloe-Fadrosh E.A."/>
            <person name="Kyrpides N.C."/>
            <person name="Woyke T."/>
        </authorList>
    </citation>
    <scope>NUCLEOTIDE SEQUENCE</scope>
    <source>
        <strain evidence="9">GVMAG-M-3300027833-11</strain>
    </source>
</reference>